<feature type="transmembrane region" description="Helical" evidence="1">
    <location>
        <begin position="191"/>
        <end position="213"/>
    </location>
</feature>
<proteinExistence type="predicted"/>
<gene>
    <name evidence="3" type="ORF">SAMN06265373_102654</name>
</gene>
<keyword evidence="1" id="KW-1133">Transmembrane helix</keyword>
<evidence type="ECO:0000256" key="1">
    <source>
        <dbReference type="SAM" id="Phobius"/>
    </source>
</evidence>
<feature type="transmembrane region" description="Helical" evidence="1">
    <location>
        <begin position="69"/>
        <end position="91"/>
    </location>
</feature>
<feature type="transmembrane region" description="Helical" evidence="1">
    <location>
        <begin position="124"/>
        <end position="142"/>
    </location>
</feature>
<evidence type="ECO:0000259" key="2">
    <source>
        <dbReference type="Pfam" id="PF00892"/>
    </source>
</evidence>
<sequence>MEFWIIASVAAAAFQTVRFMLQKHLAKVSLSAAGATFARFVYSAPIAAAILATLVATGRVSLPDVTPSFWLFGAVGGAAQITATVCTVMLFGRRNFAVGMAFIKSEVFFTALIGLVLLSETISGVGLIAITIGVAGVLVLSGPIEAEAHGWRRVLTPSAVLGLVAGALFGVSAVCYRGASLEVVTDAPLLRALVTLAAVTLMQMVSMWIWLMLREPGEVGRVLSVWRSAGFIGLTSMAGTFCWFTAFTLQNAAYVKAVGQIELVFGVIGTVLIFKESISRREYLGMALLAVSILTLVLLA</sequence>
<evidence type="ECO:0000313" key="3">
    <source>
        <dbReference type="EMBL" id="SMP14283.1"/>
    </source>
</evidence>
<keyword evidence="1" id="KW-0472">Membrane</keyword>
<keyword evidence="1" id="KW-0812">Transmembrane</keyword>
<feature type="transmembrane region" description="Helical" evidence="1">
    <location>
        <begin position="253"/>
        <end position="274"/>
    </location>
</feature>
<keyword evidence="4" id="KW-1185">Reference proteome</keyword>
<organism evidence="3 4">
    <name type="scientific">Shimia sagamensis</name>
    <dbReference type="NCBI Taxonomy" id="1566352"/>
    <lineage>
        <taxon>Bacteria</taxon>
        <taxon>Pseudomonadati</taxon>
        <taxon>Pseudomonadota</taxon>
        <taxon>Alphaproteobacteria</taxon>
        <taxon>Rhodobacterales</taxon>
        <taxon>Roseobacteraceae</taxon>
    </lineage>
</organism>
<feature type="domain" description="EamA" evidence="2">
    <location>
        <begin position="159"/>
        <end position="297"/>
    </location>
</feature>
<reference evidence="3 4" key="1">
    <citation type="submission" date="2017-05" db="EMBL/GenBank/DDBJ databases">
        <authorList>
            <person name="Varghese N."/>
            <person name="Submissions S."/>
        </authorList>
    </citation>
    <scope>NUCLEOTIDE SEQUENCE [LARGE SCALE GENOMIC DNA]</scope>
    <source>
        <strain evidence="3 4">DSM 29734</strain>
    </source>
</reference>
<feature type="transmembrane region" description="Helical" evidence="1">
    <location>
        <begin position="225"/>
        <end position="247"/>
    </location>
</feature>
<dbReference type="InterPro" id="IPR000620">
    <property type="entry name" value="EamA_dom"/>
</dbReference>
<feature type="transmembrane region" description="Helical" evidence="1">
    <location>
        <begin position="283"/>
        <end position="299"/>
    </location>
</feature>
<accession>A0ABY1NNW0</accession>
<evidence type="ECO:0000313" key="4">
    <source>
        <dbReference type="Proteomes" id="UP001157961"/>
    </source>
</evidence>
<name>A0ABY1NNW0_9RHOB</name>
<dbReference type="SUPFAM" id="SSF103481">
    <property type="entry name" value="Multidrug resistance efflux transporter EmrE"/>
    <property type="match status" value="1"/>
</dbReference>
<feature type="transmembrane region" description="Helical" evidence="1">
    <location>
        <begin position="154"/>
        <end position="179"/>
    </location>
</feature>
<dbReference type="InterPro" id="IPR037185">
    <property type="entry name" value="EmrE-like"/>
</dbReference>
<protein>
    <recommendedName>
        <fullName evidence="2">EamA domain-containing protein</fullName>
    </recommendedName>
</protein>
<feature type="transmembrane region" description="Helical" evidence="1">
    <location>
        <begin position="28"/>
        <end position="57"/>
    </location>
</feature>
<dbReference type="EMBL" id="FXTY01000002">
    <property type="protein sequence ID" value="SMP14283.1"/>
    <property type="molecule type" value="Genomic_DNA"/>
</dbReference>
<dbReference type="Pfam" id="PF00892">
    <property type="entry name" value="EamA"/>
    <property type="match status" value="1"/>
</dbReference>
<feature type="transmembrane region" description="Helical" evidence="1">
    <location>
        <begin position="98"/>
        <end position="118"/>
    </location>
</feature>
<comment type="caution">
    <text evidence="3">The sequence shown here is derived from an EMBL/GenBank/DDBJ whole genome shotgun (WGS) entry which is preliminary data.</text>
</comment>
<dbReference type="Proteomes" id="UP001157961">
    <property type="component" value="Unassembled WGS sequence"/>
</dbReference>
<dbReference type="RefSeq" id="WP_283425374.1">
    <property type="nucleotide sequence ID" value="NZ_FXTY01000002.1"/>
</dbReference>